<dbReference type="Proteomes" id="UP000298138">
    <property type="component" value="Unassembled WGS sequence"/>
</dbReference>
<reference evidence="6 7" key="1">
    <citation type="submission" date="2019-04" db="EMBL/GenBank/DDBJ databases">
        <title>Comparative genomics and transcriptomics to analyze fruiting body development in filamentous ascomycetes.</title>
        <authorList>
            <consortium name="DOE Joint Genome Institute"/>
            <person name="Lutkenhaus R."/>
            <person name="Traeger S."/>
            <person name="Breuer J."/>
            <person name="Kuo A."/>
            <person name="Lipzen A."/>
            <person name="Pangilinan J."/>
            <person name="Dilworth D."/>
            <person name="Sandor L."/>
            <person name="Poggeler S."/>
            <person name="Barry K."/>
            <person name="Grigoriev I.V."/>
            <person name="Nowrousian M."/>
        </authorList>
    </citation>
    <scope>NUCLEOTIDE SEQUENCE [LARGE SCALE GENOMIC DNA]</scope>
    <source>
        <strain evidence="6 7">CBS 389.68</strain>
    </source>
</reference>
<feature type="region of interest" description="Disordered" evidence="4">
    <location>
        <begin position="52"/>
        <end position="85"/>
    </location>
</feature>
<evidence type="ECO:0000313" key="6">
    <source>
        <dbReference type="EMBL" id="TGZ83385.1"/>
    </source>
</evidence>
<proteinExistence type="inferred from homology"/>
<dbReference type="FunCoup" id="A0A4V3SJB8">
    <property type="interactions" value="72"/>
</dbReference>
<dbReference type="InterPro" id="IPR023584">
    <property type="entry name" value="Ribosome_recyc_fac_dom"/>
</dbReference>
<dbReference type="Gene3D" id="3.30.1360.40">
    <property type="match status" value="1"/>
</dbReference>
<dbReference type="PANTHER" id="PTHR20982:SF3">
    <property type="entry name" value="MITOCHONDRIAL RIBOSOME RECYCLING FACTOR PSEUDO 1"/>
    <property type="match status" value="1"/>
</dbReference>
<name>A0A4V3SJB8_9PEZI</name>
<protein>
    <submittedName>
        <fullName evidence="6">Ribosome recycling factor</fullName>
    </submittedName>
</protein>
<dbReference type="SUPFAM" id="SSF55194">
    <property type="entry name" value="Ribosome recycling factor, RRF"/>
    <property type="match status" value="1"/>
</dbReference>
<comment type="function">
    <text evidence="3">Necessary for protein synthesis in mitochondria. Functions as a ribosome recycling factor in mitochondria.</text>
</comment>
<accession>A0A4V3SJB8</accession>
<dbReference type="GO" id="GO:0005739">
    <property type="term" value="C:mitochondrion"/>
    <property type="evidence" value="ECO:0007669"/>
    <property type="project" value="TreeGrafter"/>
</dbReference>
<dbReference type="PANTHER" id="PTHR20982">
    <property type="entry name" value="RIBOSOME RECYCLING FACTOR"/>
    <property type="match status" value="1"/>
</dbReference>
<evidence type="ECO:0000259" key="5">
    <source>
        <dbReference type="Pfam" id="PF01765"/>
    </source>
</evidence>
<feature type="domain" description="Ribosome recycling factor" evidence="5">
    <location>
        <begin position="103"/>
        <end position="268"/>
    </location>
</feature>
<evidence type="ECO:0000256" key="3">
    <source>
        <dbReference type="ARBA" id="ARBA00024909"/>
    </source>
</evidence>
<keyword evidence="7" id="KW-1185">Reference proteome</keyword>
<gene>
    <name evidence="6" type="ORF">EX30DRAFT_370399</name>
</gene>
<dbReference type="AlphaFoldDB" id="A0A4V3SJB8"/>
<dbReference type="InterPro" id="IPR002661">
    <property type="entry name" value="Ribosome_recyc_fac"/>
</dbReference>
<dbReference type="GO" id="GO:0006412">
    <property type="term" value="P:translation"/>
    <property type="evidence" value="ECO:0007669"/>
    <property type="project" value="UniProtKB-KW"/>
</dbReference>
<feature type="region of interest" description="Disordered" evidence="4">
    <location>
        <begin position="230"/>
        <end position="250"/>
    </location>
</feature>
<organism evidence="6 7">
    <name type="scientific">Ascodesmis nigricans</name>
    <dbReference type="NCBI Taxonomy" id="341454"/>
    <lineage>
        <taxon>Eukaryota</taxon>
        <taxon>Fungi</taxon>
        <taxon>Dikarya</taxon>
        <taxon>Ascomycota</taxon>
        <taxon>Pezizomycotina</taxon>
        <taxon>Pezizomycetes</taxon>
        <taxon>Pezizales</taxon>
        <taxon>Ascodesmidaceae</taxon>
        <taxon>Ascodesmis</taxon>
    </lineage>
</organism>
<dbReference type="Gene3D" id="1.10.132.20">
    <property type="entry name" value="Ribosome-recycling factor"/>
    <property type="match status" value="1"/>
</dbReference>
<keyword evidence="2" id="KW-0648">Protein biosynthesis</keyword>
<evidence type="ECO:0000256" key="4">
    <source>
        <dbReference type="SAM" id="MobiDB-lite"/>
    </source>
</evidence>
<evidence type="ECO:0000256" key="1">
    <source>
        <dbReference type="ARBA" id="ARBA00005912"/>
    </source>
</evidence>
<dbReference type="STRING" id="341454.A0A4V3SJB8"/>
<comment type="similarity">
    <text evidence="1">Belongs to the RRF family.</text>
</comment>
<evidence type="ECO:0000313" key="7">
    <source>
        <dbReference type="Proteomes" id="UP000298138"/>
    </source>
</evidence>
<feature type="compositionally biased region" description="Basic and acidic residues" evidence="4">
    <location>
        <begin position="233"/>
        <end position="250"/>
    </location>
</feature>
<dbReference type="InParanoid" id="A0A4V3SJB8"/>
<dbReference type="InterPro" id="IPR036191">
    <property type="entry name" value="RRF_sf"/>
</dbReference>
<sequence>MSAVRVARLSLRARAIVLPSPLIRTIAIPSYASSSLTIASSPSVPTIRAFSSTPTTYKKKDKSGGKSDSKNSASESSSSGGAEDHSAAFDKLDADMQKAVDRLSEELQKLKAGRADPSFLENLEVLLDKTTNDKAMVKDIAHVVVKGRGLAVTVYEVPNVKKIASAIQLANLNVTPVIDTKNPQLINVPLPAPTKESRMASAAQVPKIGLKAVEVIQAARAVIHKKLQTTKKTHPDDYRKNEKKMEDAVKKKKSEAEALCKKVEKEIMSG</sequence>
<dbReference type="OrthoDB" id="407355at2759"/>
<dbReference type="EMBL" id="ML220114">
    <property type="protein sequence ID" value="TGZ83385.1"/>
    <property type="molecule type" value="Genomic_DNA"/>
</dbReference>
<dbReference type="Pfam" id="PF01765">
    <property type="entry name" value="RRF"/>
    <property type="match status" value="1"/>
</dbReference>
<dbReference type="GO" id="GO:0043023">
    <property type="term" value="F:ribosomal large subunit binding"/>
    <property type="evidence" value="ECO:0007669"/>
    <property type="project" value="TreeGrafter"/>
</dbReference>
<evidence type="ECO:0000256" key="2">
    <source>
        <dbReference type="ARBA" id="ARBA00022917"/>
    </source>
</evidence>
<feature type="compositionally biased region" description="Low complexity" evidence="4">
    <location>
        <begin position="70"/>
        <end position="81"/>
    </location>
</feature>